<dbReference type="GO" id="GO:0031992">
    <property type="term" value="F:energy transducer activity"/>
    <property type="evidence" value="ECO:0007669"/>
    <property type="project" value="TreeGrafter"/>
</dbReference>
<feature type="region of interest" description="Disordered" evidence="1">
    <location>
        <begin position="185"/>
        <end position="220"/>
    </location>
</feature>
<feature type="compositionally biased region" description="Basic and acidic residues" evidence="1">
    <location>
        <begin position="114"/>
        <end position="149"/>
    </location>
</feature>
<name>A0A101JMS3_CHLLI</name>
<dbReference type="GO" id="GO:0098797">
    <property type="term" value="C:plasma membrane protein complex"/>
    <property type="evidence" value="ECO:0007669"/>
    <property type="project" value="TreeGrafter"/>
</dbReference>
<dbReference type="Gene3D" id="3.30.1150.10">
    <property type="match status" value="1"/>
</dbReference>
<keyword evidence="2" id="KW-0472">Membrane</keyword>
<gene>
    <name evidence="4" type="ORF">ASB62_05140</name>
</gene>
<protein>
    <recommendedName>
        <fullName evidence="3">TonB C-terminal domain-containing protein</fullName>
    </recommendedName>
</protein>
<dbReference type="RefSeq" id="WP_059138910.1">
    <property type="nucleotide sequence ID" value="NZ_LMBR01000121.1"/>
</dbReference>
<evidence type="ECO:0000259" key="3">
    <source>
        <dbReference type="PROSITE" id="PS52015"/>
    </source>
</evidence>
<organism evidence="4 5">
    <name type="scientific">Chlorobium limicola</name>
    <dbReference type="NCBI Taxonomy" id="1092"/>
    <lineage>
        <taxon>Bacteria</taxon>
        <taxon>Pseudomonadati</taxon>
        <taxon>Chlorobiota</taxon>
        <taxon>Chlorobiia</taxon>
        <taxon>Chlorobiales</taxon>
        <taxon>Chlorobiaceae</taxon>
        <taxon>Chlorobium/Pelodictyon group</taxon>
        <taxon>Chlorobium</taxon>
    </lineage>
</organism>
<feature type="region of interest" description="Disordered" evidence="1">
    <location>
        <begin position="58"/>
        <end position="149"/>
    </location>
</feature>
<dbReference type="GO" id="GO:0055085">
    <property type="term" value="P:transmembrane transport"/>
    <property type="evidence" value="ECO:0007669"/>
    <property type="project" value="InterPro"/>
</dbReference>
<dbReference type="PANTHER" id="PTHR33446:SF2">
    <property type="entry name" value="PROTEIN TONB"/>
    <property type="match status" value="1"/>
</dbReference>
<dbReference type="Pfam" id="PF13103">
    <property type="entry name" value="TonB_2"/>
    <property type="match status" value="1"/>
</dbReference>
<dbReference type="Proteomes" id="UP000053937">
    <property type="component" value="Unassembled WGS sequence"/>
</dbReference>
<dbReference type="PANTHER" id="PTHR33446">
    <property type="entry name" value="PROTEIN TONB-RELATED"/>
    <property type="match status" value="1"/>
</dbReference>
<sequence length="316" mass="34201">MKRTQELQIERKKFTFWLAVNAGIHVFLLLSALLYQYYRGTEKKQPAIVNVSLVSLPGSGGSSSPGSGQDQGSDSEKQVEPSFSGELPEEPETNRRDEPDPVVPIPESTPLKKTVPEKTVQKKTAEKELPKPKVKNEPEPVARNKQDDLNKAFERLRKSVDTKSSAARQQQRQDNIGNALERLNRKVASQGSPQGSGTGGGSGSGGSGSSAGSGRGGGGTADPYKVKVAAIIQKNWEFSSKMLQNSYGMEVYVHITVLGDGTIHEIRYDRRAPSEYLNNSVKKALDRSSPLPPLPSEYGSGGISIGFVFTPEGIDM</sequence>
<feature type="domain" description="TonB C-terminal" evidence="3">
    <location>
        <begin position="223"/>
        <end position="316"/>
    </location>
</feature>
<evidence type="ECO:0000256" key="2">
    <source>
        <dbReference type="SAM" id="Phobius"/>
    </source>
</evidence>
<keyword evidence="5" id="KW-1185">Reference proteome</keyword>
<dbReference type="InterPro" id="IPR051045">
    <property type="entry name" value="TonB-dependent_transducer"/>
</dbReference>
<dbReference type="PROSITE" id="PS52015">
    <property type="entry name" value="TONB_CTD"/>
    <property type="match status" value="1"/>
</dbReference>
<evidence type="ECO:0000313" key="5">
    <source>
        <dbReference type="Proteomes" id="UP000053937"/>
    </source>
</evidence>
<dbReference type="OrthoDB" id="594769at2"/>
<keyword evidence="2" id="KW-0812">Transmembrane</keyword>
<dbReference type="EMBL" id="LMBR01000121">
    <property type="protein sequence ID" value="KUL29644.1"/>
    <property type="molecule type" value="Genomic_DNA"/>
</dbReference>
<comment type="caution">
    <text evidence="4">The sequence shown here is derived from an EMBL/GenBank/DDBJ whole genome shotgun (WGS) entry which is preliminary data.</text>
</comment>
<feature type="compositionally biased region" description="Gly residues" evidence="1">
    <location>
        <begin position="194"/>
        <end position="220"/>
    </location>
</feature>
<feature type="transmembrane region" description="Helical" evidence="2">
    <location>
        <begin position="16"/>
        <end position="38"/>
    </location>
</feature>
<accession>A0A101JMS3</accession>
<keyword evidence="2" id="KW-1133">Transmembrane helix</keyword>
<dbReference type="InterPro" id="IPR037682">
    <property type="entry name" value="TonB_C"/>
</dbReference>
<proteinExistence type="predicted"/>
<dbReference type="AlphaFoldDB" id="A0A101JMS3"/>
<evidence type="ECO:0000313" key="4">
    <source>
        <dbReference type="EMBL" id="KUL29644.1"/>
    </source>
</evidence>
<evidence type="ECO:0000256" key="1">
    <source>
        <dbReference type="SAM" id="MobiDB-lite"/>
    </source>
</evidence>
<dbReference type="SUPFAM" id="SSF74653">
    <property type="entry name" value="TolA/TonB C-terminal domain"/>
    <property type="match status" value="1"/>
</dbReference>
<reference evidence="4 5" key="1">
    <citation type="submission" date="2015-10" db="EMBL/GenBank/DDBJ databases">
        <title>Draft Genome Sequence of Chlorobium limicola strain Frasassi Growing under Artificial Lighting in the Frasassi Cave System.</title>
        <authorList>
            <person name="Mansor M."/>
            <person name="Macalady J."/>
        </authorList>
    </citation>
    <scope>NUCLEOTIDE SEQUENCE [LARGE SCALE GENOMIC DNA]</scope>
    <source>
        <strain evidence="4 5">Frasassi</strain>
    </source>
</reference>